<reference evidence="2 3" key="1">
    <citation type="submission" date="2019-08" db="EMBL/GenBank/DDBJ databases">
        <title>Archangium and Cystobacter genomes.</title>
        <authorList>
            <person name="Chen I.-C.K."/>
            <person name="Wielgoss S."/>
        </authorList>
    </citation>
    <scope>NUCLEOTIDE SEQUENCE [LARGE SCALE GENOMIC DNA]</scope>
    <source>
        <strain evidence="2 3">Cbm 6</strain>
    </source>
</reference>
<evidence type="ECO:0000313" key="3">
    <source>
        <dbReference type="Proteomes" id="UP001611383"/>
    </source>
</evidence>
<dbReference type="InterPro" id="IPR023614">
    <property type="entry name" value="Porin_dom_sf"/>
</dbReference>
<dbReference type="SUPFAM" id="SSF56935">
    <property type="entry name" value="Porins"/>
    <property type="match status" value="1"/>
</dbReference>
<sequence>MSRESQPETCSRVPGSTFFLRVISGAIVPRRHSLILLSLLLAPLSGLAQDEGSTPAKPAQDAPLKPETEQPKQGDGPRLDLEGLEDPAGTGTAAPSPDAVTPGQDARETFTERLQPTTTLAQRAAAILDRTTLGGYAEHDFLWPEQGTATFRNHRYVLFVYSHISERISTATEIEFEFAGSPLKRDGILTTGEVLLEFSVVDLMLTDWATFRAGVILVPVGGYNLRHDAPAQELPERPIAYTTIVPTTWFESGAGFLGGFDLGRDWRLSYEVYAVNGLDARILDGQGFRAARGSHLQDNNDDKALTGRVAISPFLGLEAALSGYTGAYDLEGRRVNMVNADLFWRLGALDLTGEVVRAFIDPGFVQGFPEGSTANTRDRVPTGMFGYYAQANYRFRIDPFFRALPDEWHDGHFTASLRYEEKDTDTEFITTGDVARLTLGLNFRPLPPYVIKTSFFWEKSGGDGLKPHLWTGDFWSEGHWQAIASVAYLF</sequence>
<feature type="region of interest" description="Disordered" evidence="1">
    <location>
        <begin position="49"/>
        <end position="105"/>
    </location>
</feature>
<evidence type="ECO:0000313" key="2">
    <source>
        <dbReference type="EMBL" id="WNG47776.1"/>
    </source>
</evidence>
<feature type="compositionally biased region" description="Basic and acidic residues" evidence="1">
    <location>
        <begin position="64"/>
        <end position="81"/>
    </location>
</feature>
<dbReference type="Gene3D" id="2.40.160.10">
    <property type="entry name" value="Porin"/>
    <property type="match status" value="1"/>
</dbReference>
<accession>A0ABY9WX87</accession>
<organism evidence="2 3">
    <name type="scientific">Archangium minus</name>
    <dbReference type="NCBI Taxonomy" id="83450"/>
    <lineage>
        <taxon>Bacteria</taxon>
        <taxon>Pseudomonadati</taxon>
        <taxon>Myxococcota</taxon>
        <taxon>Myxococcia</taxon>
        <taxon>Myxococcales</taxon>
        <taxon>Cystobacterineae</taxon>
        <taxon>Archangiaceae</taxon>
        <taxon>Archangium</taxon>
    </lineage>
</organism>
<keyword evidence="3" id="KW-1185">Reference proteome</keyword>
<evidence type="ECO:0000256" key="1">
    <source>
        <dbReference type="SAM" id="MobiDB-lite"/>
    </source>
</evidence>
<protein>
    <recommendedName>
        <fullName evidence="4">Phosphate-selective porin O and P</fullName>
    </recommendedName>
</protein>
<dbReference type="EMBL" id="CP043494">
    <property type="protein sequence ID" value="WNG47776.1"/>
    <property type="molecule type" value="Genomic_DNA"/>
</dbReference>
<gene>
    <name evidence="2" type="ORF">F0U60_29335</name>
</gene>
<dbReference type="RefSeq" id="WP_395804502.1">
    <property type="nucleotide sequence ID" value="NZ_CP043494.1"/>
</dbReference>
<name>A0ABY9WX87_9BACT</name>
<dbReference type="Proteomes" id="UP001611383">
    <property type="component" value="Chromosome"/>
</dbReference>
<evidence type="ECO:0008006" key="4">
    <source>
        <dbReference type="Google" id="ProtNLM"/>
    </source>
</evidence>
<proteinExistence type="predicted"/>